<organism evidence="2 3">
    <name type="scientific">Tegillarca granosa</name>
    <name type="common">Malaysian cockle</name>
    <name type="synonym">Anadara granosa</name>
    <dbReference type="NCBI Taxonomy" id="220873"/>
    <lineage>
        <taxon>Eukaryota</taxon>
        <taxon>Metazoa</taxon>
        <taxon>Spiralia</taxon>
        <taxon>Lophotrochozoa</taxon>
        <taxon>Mollusca</taxon>
        <taxon>Bivalvia</taxon>
        <taxon>Autobranchia</taxon>
        <taxon>Pteriomorphia</taxon>
        <taxon>Arcoida</taxon>
        <taxon>Arcoidea</taxon>
        <taxon>Arcidae</taxon>
        <taxon>Tegillarca</taxon>
    </lineage>
</organism>
<comment type="caution">
    <text evidence="2">The sequence shown here is derived from an EMBL/GenBank/DDBJ whole genome shotgun (WGS) entry which is preliminary data.</text>
</comment>
<feature type="region of interest" description="Disordered" evidence="1">
    <location>
        <begin position="202"/>
        <end position="236"/>
    </location>
</feature>
<evidence type="ECO:0000313" key="3">
    <source>
        <dbReference type="Proteomes" id="UP001217089"/>
    </source>
</evidence>
<dbReference type="EMBL" id="JARBDR010000141">
    <property type="protein sequence ID" value="KAJ8320043.1"/>
    <property type="molecule type" value="Genomic_DNA"/>
</dbReference>
<feature type="region of interest" description="Disordered" evidence="1">
    <location>
        <begin position="473"/>
        <end position="496"/>
    </location>
</feature>
<reference evidence="2 3" key="1">
    <citation type="submission" date="2022-12" db="EMBL/GenBank/DDBJ databases">
        <title>Chromosome-level genome of Tegillarca granosa.</title>
        <authorList>
            <person name="Kim J."/>
        </authorList>
    </citation>
    <scope>NUCLEOTIDE SEQUENCE [LARGE SCALE GENOMIC DNA]</scope>
    <source>
        <strain evidence="2">Teg-2019</strain>
        <tissue evidence="2">Adductor muscle</tissue>
    </source>
</reference>
<sequence length="496" mass="55320">MHTEHTVNMAAPDTDVPVQLDQKETPVQLTELSKDVCWNGVYIGMHDIPQPEEPRPPWKGVLVQCAKLWTYLSGIPTFERANMLRKGREVHKIYVDVIKGKTFLDDQFELTEFGRMVLHNGTIRAGRAKNAKQIVVARETLYCSGSGVCKRACGGYGECTAGCEKSKMRGHKCSYRVKLTMRLGYVNHWFVEVLGDHEQFISPSQHNKSNTSTPTNSEIFSPAASPNQSLNDSLTTESNGKISGVLTAEITDNVPTMVPHSMPNTLTNVLPNLLASQPMSLPINLPNNLPIVSQPNMFPTPRNITMFNSGTGSPCEVVIAQPVDPNFCQDMPISLVKVKKEPDEQIYTNRPITIADAIQATSNTVQKNGGRAKARKKFTPSQVVQQKENQQLAHMSEPFANAIGIVPRVDSDSFVRKELRDLVVRRELDKNSAFYENNGVTGDERPIEGWCDQVNMLRGDEDCTYNYVWDDENEGESSIQTESSEKEGNGKLKPWH</sequence>
<evidence type="ECO:0000256" key="1">
    <source>
        <dbReference type="SAM" id="MobiDB-lite"/>
    </source>
</evidence>
<dbReference type="Proteomes" id="UP001217089">
    <property type="component" value="Unassembled WGS sequence"/>
</dbReference>
<accession>A0ABQ9FS00</accession>
<keyword evidence="3" id="KW-1185">Reference proteome</keyword>
<protein>
    <submittedName>
        <fullName evidence="2">Uncharacterized protein</fullName>
    </submittedName>
</protein>
<proteinExistence type="predicted"/>
<name>A0ABQ9FS00_TEGGR</name>
<gene>
    <name evidence="2" type="ORF">KUTeg_001630</name>
</gene>
<evidence type="ECO:0000313" key="2">
    <source>
        <dbReference type="EMBL" id="KAJ8320043.1"/>
    </source>
</evidence>